<keyword evidence="4" id="KW-0997">Cell inner membrane</keyword>
<dbReference type="Pfam" id="PF11356">
    <property type="entry name" value="T2SSC"/>
    <property type="match status" value="1"/>
</dbReference>
<protein>
    <recommendedName>
        <fullName evidence="10">Type II secretion system protein GspC N-terminal domain-containing protein</fullName>
    </recommendedName>
</protein>
<comment type="subcellular location">
    <subcellularLocation>
        <location evidence="1">Cell inner membrane</location>
    </subcellularLocation>
</comment>
<dbReference type="GO" id="GO:0015031">
    <property type="term" value="P:protein transport"/>
    <property type="evidence" value="ECO:0007669"/>
    <property type="project" value="UniProtKB-KW"/>
</dbReference>
<evidence type="ECO:0000256" key="8">
    <source>
        <dbReference type="ARBA" id="ARBA00023136"/>
    </source>
</evidence>
<dbReference type="SUPFAM" id="SSF50156">
    <property type="entry name" value="PDZ domain-like"/>
    <property type="match status" value="1"/>
</dbReference>
<organism evidence="11 12">
    <name type="scientific">Lacimicrobium alkaliphilum</name>
    <dbReference type="NCBI Taxonomy" id="1526571"/>
    <lineage>
        <taxon>Bacteria</taxon>
        <taxon>Pseudomonadati</taxon>
        <taxon>Pseudomonadota</taxon>
        <taxon>Gammaproteobacteria</taxon>
        <taxon>Alteromonadales</taxon>
        <taxon>Alteromonadaceae</taxon>
        <taxon>Lacimicrobium</taxon>
    </lineage>
</organism>
<evidence type="ECO:0000256" key="2">
    <source>
        <dbReference type="ARBA" id="ARBA00022448"/>
    </source>
</evidence>
<evidence type="ECO:0000256" key="5">
    <source>
        <dbReference type="ARBA" id="ARBA00022692"/>
    </source>
</evidence>
<evidence type="ECO:0000256" key="7">
    <source>
        <dbReference type="ARBA" id="ARBA00022989"/>
    </source>
</evidence>
<proteinExistence type="predicted"/>
<keyword evidence="2" id="KW-0813">Transport</keyword>
<evidence type="ECO:0000256" key="4">
    <source>
        <dbReference type="ARBA" id="ARBA00022519"/>
    </source>
</evidence>
<keyword evidence="6" id="KW-0653">Protein transport</keyword>
<dbReference type="Gene3D" id="2.30.30.830">
    <property type="match status" value="1"/>
</dbReference>
<reference evidence="11 12" key="1">
    <citation type="submission" date="2015-12" db="EMBL/GenBank/DDBJ databases">
        <title>Complete genome of Lacimicrobium alkaliphilum KCTC 32984.</title>
        <authorList>
            <person name="Kim S.-G."/>
            <person name="Lee Y.-J."/>
        </authorList>
    </citation>
    <scope>NUCLEOTIDE SEQUENCE [LARGE SCALE GENOMIC DNA]</scope>
    <source>
        <strain evidence="11 12">YelD216</strain>
    </source>
</reference>
<feature type="transmembrane region" description="Helical" evidence="9">
    <location>
        <begin position="16"/>
        <end position="36"/>
    </location>
</feature>
<dbReference type="GO" id="GO:0005886">
    <property type="term" value="C:plasma membrane"/>
    <property type="evidence" value="ECO:0007669"/>
    <property type="project" value="UniProtKB-SubCell"/>
</dbReference>
<dbReference type="OrthoDB" id="1491375at2"/>
<evidence type="ECO:0000313" key="11">
    <source>
        <dbReference type="EMBL" id="ALS98062.1"/>
    </source>
</evidence>
<keyword evidence="7 9" id="KW-1133">Transmembrane helix</keyword>
<name>A0A0U3AAM8_9ALTE</name>
<dbReference type="KEGG" id="lal:AT746_07160"/>
<accession>A0A0U3AAM8</accession>
<evidence type="ECO:0000256" key="1">
    <source>
        <dbReference type="ARBA" id="ARBA00004533"/>
    </source>
</evidence>
<dbReference type="InterPro" id="IPR024961">
    <property type="entry name" value="T2SS_GspC_N"/>
</dbReference>
<evidence type="ECO:0000259" key="10">
    <source>
        <dbReference type="Pfam" id="PF11356"/>
    </source>
</evidence>
<sequence length="275" mass="29705">MLDSANKPRARKSAPVFGLLIVLVLILVITLVTGILNTNWLSTLSDSENAQSIESDMTDPVLSTSYSAEPDLTHQAQLTTSDSTQSRFPLDTHRLLLVGVVLSSDNLGSNAIIEYQGNQNSYSIGDSVYHHQVLLTQIGAKSAVIQYQESSHTLYLQMSIHQPGLSSSSRENSAFDEKSKAVPPDLGQYIAVKPVYEQGILNGLLATPRGDSSIFLQLGLMSEDIITEINGVSMTSTEGIGQASALFQTPGPLQLSIRRQGQVMTVLIDPPHDVL</sequence>
<gene>
    <name evidence="11" type="ORF">AT746_07160</name>
</gene>
<dbReference type="AlphaFoldDB" id="A0A0U3AAM8"/>
<dbReference type="RefSeq" id="WP_062478388.1">
    <property type="nucleotide sequence ID" value="NZ_CP013650.1"/>
</dbReference>
<feature type="domain" description="Type II secretion system protein GspC N-terminal" evidence="10">
    <location>
        <begin position="53"/>
        <end position="156"/>
    </location>
</feature>
<dbReference type="EMBL" id="CP013650">
    <property type="protein sequence ID" value="ALS98062.1"/>
    <property type="molecule type" value="Genomic_DNA"/>
</dbReference>
<keyword evidence="12" id="KW-1185">Reference proteome</keyword>
<dbReference type="Gene3D" id="2.30.42.10">
    <property type="match status" value="1"/>
</dbReference>
<evidence type="ECO:0000313" key="12">
    <source>
        <dbReference type="Proteomes" id="UP000068447"/>
    </source>
</evidence>
<keyword evidence="8 9" id="KW-0472">Membrane</keyword>
<evidence type="ECO:0000256" key="9">
    <source>
        <dbReference type="SAM" id="Phobius"/>
    </source>
</evidence>
<evidence type="ECO:0000256" key="6">
    <source>
        <dbReference type="ARBA" id="ARBA00022927"/>
    </source>
</evidence>
<keyword evidence="3" id="KW-1003">Cell membrane</keyword>
<evidence type="ECO:0000256" key="3">
    <source>
        <dbReference type="ARBA" id="ARBA00022475"/>
    </source>
</evidence>
<dbReference type="STRING" id="1526571.AT746_07160"/>
<dbReference type="Proteomes" id="UP000068447">
    <property type="component" value="Chromosome"/>
</dbReference>
<dbReference type="InterPro" id="IPR036034">
    <property type="entry name" value="PDZ_sf"/>
</dbReference>
<keyword evidence="5 9" id="KW-0812">Transmembrane</keyword>